<organism evidence="14 15">
    <name type="scientific">Polarella glacialis</name>
    <name type="common">Dinoflagellate</name>
    <dbReference type="NCBI Taxonomy" id="89957"/>
    <lineage>
        <taxon>Eukaryota</taxon>
        <taxon>Sar</taxon>
        <taxon>Alveolata</taxon>
        <taxon>Dinophyceae</taxon>
        <taxon>Suessiales</taxon>
        <taxon>Suessiaceae</taxon>
        <taxon>Polarella</taxon>
    </lineage>
</organism>
<feature type="binding site" evidence="11">
    <location>
        <position position="148"/>
    </location>
    <ligand>
        <name>FAD</name>
        <dbReference type="ChEBI" id="CHEBI:57692"/>
    </ligand>
</feature>
<evidence type="ECO:0000259" key="13">
    <source>
        <dbReference type="PROSITE" id="PS51384"/>
    </source>
</evidence>
<keyword evidence="9" id="KW-0560">Oxidoreductase</keyword>
<dbReference type="EMBL" id="CAJNNV010030781">
    <property type="protein sequence ID" value="CAE8633492.1"/>
    <property type="molecule type" value="Genomic_DNA"/>
</dbReference>
<feature type="transmembrane region" description="Helical" evidence="12">
    <location>
        <begin position="589"/>
        <end position="613"/>
    </location>
</feature>
<dbReference type="GO" id="GO:0019706">
    <property type="term" value="F:protein-cysteine S-palmitoyltransferase activity"/>
    <property type="evidence" value="ECO:0007669"/>
    <property type="project" value="UniProtKB-EC"/>
</dbReference>
<dbReference type="FunFam" id="3.40.50.80:FF:000019">
    <property type="entry name" value="NADH-cytochrome b5 reductase"/>
    <property type="match status" value="1"/>
</dbReference>
<dbReference type="InterPro" id="IPR001834">
    <property type="entry name" value="CBR-like"/>
</dbReference>
<proteinExistence type="inferred from homology"/>
<keyword evidence="8 12" id="KW-1133">Transmembrane helix</keyword>
<dbReference type="Gene3D" id="2.40.30.10">
    <property type="entry name" value="Translation factors"/>
    <property type="match status" value="1"/>
</dbReference>
<feature type="binding site" evidence="11">
    <location>
        <position position="124"/>
    </location>
    <ligand>
        <name>FAD</name>
        <dbReference type="ChEBI" id="CHEBI:57692"/>
    </ligand>
</feature>
<dbReference type="CDD" id="cd06183">
    <property type="entry name" value="cyt_b5_reduct_like"/>
    <property type="match status" value="1"/>
</dbReference>
<keyword evidence="4 11" id="KW-0285">Flavoprotein</keyword>
<evidence type="ECO:0000256" key="4">
    <source>
        <dbReference type="ARBA" id="ARBA00022630"/>
    </source>
</evidence>
<evidence type="ECO:0000256" key="9">
    <source>
        <dbReference type="ARBA" id="ARBA00023002"/>
    </source>
</evidence>
<dbReference type="PANTHER" id="PTHR19370:SF185">
    <property type="entry name" value="NADH-CYTOCHROME B5 REDUCTASE"/>
    <property type="match status" value="1"/>
</dbReference>
<evidence type="ECO:0000256" key="2">
    <source>
        <dbReference type="ARBA" id="ARBA00004141"/>
    </source>
</evidence>
<evidence type="ECO:0000313" key="15">
    <source>
        <dbReference type="Proteomes" id="UP000654075"/>
    </source>
</evidence>
<dbReference type="InterPro" id="IPR001594">
    <property type="entry name" value="Palmitoyltrfase_DHHC"/>
</dbReference>
<evidence type="ECO:0000313" key="14">
    <source>
        <dbReference type="EMBL" id="CAE8633492.1"/>
    </source>
</evidence>
<evidence type="ECO:0000256" key="11">
    <source>
        <dbReference type="PIRSR" id="PIRSR601834-1"/>
    </source>
</evidence>
<sequence length="839" mass="93771">MDSGDAVRFGIPLLTFAAGVSLLLYFWPRPPKIFLTRERKRAQVADVVELSHDTKRIRISLGSPSTVLGLPCGKHLVVYAPNPEHCVSKGTWNGKPDTDKGRAEVDRKYTPISGNELPGFVDLVVKIYRPGTNKMPDGQEMTWEDGGKMGLHLDRMVVGDWVEMMGPIGVNEYLGGGMFKLPGKTVSVKHVAMLAGGTGLTPMLQVVQTSLRDGNDKTNFYLILANKTEDDILCKDILDALARDSKGRFKLYYTLDFPPAGWKGKTGFISAEMIKEVMPPPSKDTLVLMCGPPGMIEFACKKNLEDLREAFMENWHIQPQLDASHVGIPSSSLRQQFKTCDSNFRSSPQDGQISVQEGSFGCHPTFTPPPSLPSPPARALAMPVVWLFLLPALCRRPWDCMACYTLAAKNRFLSKQAESEKALRLSETGNDWYQYSQLEPFTTARLPAAMCERQCKTGKSQRCAGGQYSPLGMFVQFPMIPVDRATRGPAANAMSRYLEYSDPKVKLGEVRIIKQPPPRLGFVCISGPEEGFRKYLTQNYKGASLVCGGGRFAAGQLWPNSSSTFVMSVVPGLWYFHEILPRVLDPPGSIWTSFLGVSQSVLGIVVLVSFVLASFTNPGIIPRNDSIPKEVEQHLDLRGQPSHRFLRISDITVKQKFCCTCNIFRPPRSKHCSFCDNCVLRFDHHCTWLGNCVGLYNYRYFVVLIYSATFFLAGCIYAVCVVFGQKVDKHAGENWDLVDLAVTVWEEPKLVVFILYCLFLMLAVLLLAIYHTVISLQNLTTNEHVKNYYRDNPFDYGGLQNCKQIYCFPERVLPEGHDKIEADYVPFGSYSDGQSFDEL</sequence>
<dbReference type="InterPro" id="IPR017927">
    <property type="entry name" value="FAD-bd_FR_type"/>
</dbReference>
<dbReference type="OrthoDB" id="432685at2759"/>
<keyword evidence="15" id="KW-1185">Reference proteome</keyword>
<comment type="subcellular location">
    <subcellularLocation>
        <location evidence="2">Membrane</location>
        <topology evidence="2">Multi-pass membrane protein</topology>
    </subcellularLocation>
    <subcellularLocation>
        <location evidence="3">Mitochondrion outer membrane</location>
    </subcellularLocation>
</comment>
<dbReference type="GO" id="GO:0016491">
    <property type="term" value="F:oxidoreductase activity"/>
    <property type="evidence" value="ECO:0007669"/>
    <property type="project" value="UniProtKB-KW"/>
</dbReference>
<evidence type="ECO:0000256" key="5">
    <source>
        <dbReference type="ARBA" id="ARBA00022692"/>
    </source>
</evidence>
<feature type="transmembrane region" description="Helical" evidence="12">
    <location>
        <begin position="6"/>
        <end position="27"/>
    </location>
</feature>
<name>A0A813H767_POLGL</name>
<comment type="cofactor">
    <cofactor evidence="1 11">
        <name>FAD</name>
        <dbReference type="ChEBI" id="CHEBI:57692"/>
    </cofactor>
</comment>
<dbReference type="SUPFAM" id="SSF52343">
    <property type="entry name" value="Ferredoxin reductase-like, C-terminal NADP-linked domain"/>
    <property type="match status" value="1"/>
</dbReference>
<dbReference type="InterPro" id="IPR039261">
    <property type="entry name" value="FNR_nucleotide-bd"/>
</dbReference>
<dbReference type="GO" id="GO:0071949">
    <property type="term" value="F:FAD binding"/>
    <property type="evidence" value="ECO:0007669"/>
    <property type="project" value="TreeGrafter"/>
</dbReference>
<gene>
    <name evidence="14" type="ORF">PGLA1383_LOCUS49364</name>
</gene>
<dbReference type="PROSITE" id="PS50216">
    <property type="entry name" value="DHHC"/>
    <property type="match status" value="1"/>
</dbReference>
<keyword evidence="12" id="KW-0808">Transferase</keyword>
<comment type="similarity">
    <text evidence="12">Belongs to the DHHC palmitoyltransferase family.</text>
</comment>
<keyword evidence="5 12" id="KW-0812">Transmembrane</keyword>
<dbReference type="InterPro" id="IPR001433">
    <property type="entry name" value="OxRdtase_FAD/NAD-bd"/>
</dbReference>
<comment type="caution">
    <text evidence="14">The sequence shown here is derived from an EMBL/GenBank/DDBJ whole genome shotgun (WGS) entry which is preliminary data.</text>
</comment>
<dbReference type="Pfam" id="PF00175">
    <property type="entry name" value="NAD_binding_1"/>
    <property type="match status" value="1"/>
</dbReference>
<evidence type="ECO:0000256" key="10">
    <source>
        <dbReference type="ARBA" id="ARBA00023136"/>
    </source>
</evidence>
<feature type="transmembrane region" description="Helical" evidence="12">
    <location>
        <begin position="700"/>
        <end position="724"/>
    </location>
</feature>
<dbReference type="Proteomes" id="UP000654075">
    <property type="component" value="Unassembled WGS sequence"/>
</dbReference>
<dbReference type="PRINTS" id="PR00406">
    <property type="entry name" value="CYTB5RDTASE"/>
</dbReference>
<dbReference type="AlphaFoldDB" id="A0A813H767"/>
<dbReference type="GO" id="GO:0005741">
    <property type="term" value="C:mitochondrial outer membrane"/>
    <property type="evidence" value="ECO:0007669"/>
    <property type="project" value="UniProtKB-SubCell"/>
</dbReference>
<dbReference type="Pfam" id="PF00970">
    <property type="entry name" value="FAD_binding_6"/>
    <property type="match status" value="1"/>
</dbReference>
<feature type="binding site" evidence="11">
    <location>
        <position position="109"/>
    </location>
    <ligand>
        <name>FAD</name>
        <dbReference type="ChEBI" id="CHEBI:57692"/>
    </ligand>
</feature>
<protein>
    <recommendedName>
        <fullName evidence="12">Palmitoyltransferase</fullName>
        <ecNumber evidence="12">2.3.1.225</ecNumber>
    </recommendedName>
</protein>
<comment type="catalytic activity">
    <reaction evidence="12">
        <text>L-cysteinyl-[protein] + hexadecanoyl-CoA = S-hexadecanoyl-L-cysteinyl-[protein] + CoA</text>
        <dbReference type="Rhea" id="RHEA:36683"/>
        <dbReference type="Rhea" id="RHEA-COMP:10131"/>
        <dbReference type="Rhea" id="RHEA-COMP:11032"/>
        <dbReference type="ChEBI" id="CHEBI:29950"/>
        <dbReference type="ChEBI" id="CHEBI:57287"/>
        <dbReference type="ChEBI" id="CHEBI:57379"/>
        <dbReference type="ChEBI" id="CHEBI:74151"/>
        <dbReference type="EC" id="2.3.1.225"/>
    </reaction>
</comment>
<feature type="binding site" evidence="11">
    <location>
        <position position="126"/>
    </location>
    <ligand>
        <name>FAD</name>
        <dbReference type="ChEBI" id="CHEBI:57692"/>
    </ligand>
</feature>
<evidence type="ECO:0000256" key="7">
    <source>
        <dbReference type="ARBA" id="ARBA00022827"/>
    </source>
</evidence>
<evidence type="ECO:0000256" key="3">
    <source>
        <dbReference type="ARBA" id="ARBA00004294"/>
    </source>
</evidence>
<comment type="domain">
    <text evidence="12">The DHHC domain is required for palmitoyltransferase activity.</text>
</comment>
<feature type="binding site" evidence="11">
    <location>
        <position position="107"/>
    </location>
    <ligand>
        <name>FAD</name>
        <dbReference type="ChEBI" id="CHEBI:57692"/>
    </ligand>
</feature>
<keyword evidence="6" id="KW-1000">Mitochondrion outer membrane</keyword>
<keyword evidence="12" id="KW-0012">Acyltransferase</keyword>
<evidence type="ECO:0000256" key="12">
    <source>
        <dbReference type="RuleBase" id="RU079119"/>
    </source>
</evidence>
<dbReference type="PROSITE" id="PS51384">
    <property type="entry name" value="FAD_FR"/>
    <property type="match status" value="1"/>
</dbReference>
<feature type="transmembrane region" description="Helical" evidence="12">
    <location>
        <begin position="750"/>
        <end position="770"/>
    </location>
</feature>
<feature type="binding site" evidence="11">
    <location>
        <position position="149"/>
    </location>
    <ligand>
        <name>FAD</name>
        <dbReference type="ChEBI" id="CHEBI:57692"/>
    </ligand>
</feature>
<dbReference type="InterPro" id="IPR017938">
    <property type="entry name" value="Riboflavin_synthase-like_b-brl"/>
</dbReference>
<accession>A0A813H767</accession>
<keyword evidence="10 12" id="KW-0472">Membrane</keyword>
<dbReference type="PANTHER" id="PTHR19370">
    <property type="entry name" value="NADH-CYTOCHROME B5 REDUCTASE"/>
    <property type="match status" value="1"/>
</dbReference>
<dbReference type="SUPFAM" id="SSF63380">
    <property type="entry name" value="Riboflavin synthase domain-like"/>
    <property type="match status" value="1"/>
</dbReference>
<dbReference type="Pfam" id="PF01529">
    <property type="entry name" value="DHHC"/>
    <property type="match status" value="1"/>
</dbReference>
<evidence type="ECO:0000256" key="6">
    <source>
        <dbReference type="ARBA" id="ARBA00022787"/>
    </source>
</evidence>
<feature type="domain" description="FAD-binding FR-type" evidence="13">
    <location>
        <begin position="37"/>
        <end position="174"/>
    </location>
</feature>
<dbReference type="InterPro" id="IPR008333">
    <property type="entry name" value="Cbr1-like_FAD-bd_dom"/>
</dbReference>
<reference evidence="14" key="1">
    <citation type="submission" date="2021-02" db="EMBL/GenBank/DDBJ databases">
        <authorList>
            <person name="Dougan E. K."/>
            <person name="Rhodes N."/>
            <person name="Thang M."/>
            <person name="Chan C."/>
        </authorList>
    </citation>
    <scope>NUCLEOTIDE SEQUENCE</scope>
</reference>
<keyword evidence="7 11" id="KW-0274">FAD</keyword>
<feature type="binding site" evidence="11">
    <location>
        <position position="201"/>
    </location>
    <ligand>
        <name>FAD</name>
        <dbReference type="ChEBI" id="CHEBI:57692"/>
    </ligand>
</feature>
<dbReference type="Gene3D" id="3.40.50.80">
    <property type="entry name" value="Nucleotide-binding domain of ferredoxin-NADP reductase (FNR) module"/>
    <property type="match status" value="1"/>
</dbReference>
<evidence type="ECO:0000256" key="8">
    <source>
        <dbReference type="ARBA" id="ARBA00022989"/>
    </source>
</evidence>
<keyword evidence="6" id="KW-0496">Mitochondrion</keyword>
<dbReference type="EC" id="2.3.1.225" evidence="12"/>
<evidence type="ECO:0000256" key="1">
    <source>
        <dbReference type="ARBA" id="ARBA00001974"/>
    </source>
</evidence>